<evidence type="ECO:0000313" key="4">
    <source>
        <dbReference type="EMBL" id="EKC40089.1"/>
    </source>
</evidence>
<keyword evidence="2" id="KW-0472">Membrane</keyword>
<feature type="transmembrane region" description="Helical" evidence="2">
    <location>
        <begin position="209"/>
        <end position="233"/>
    </location>
</feature>
<proteinExistence type="predicted"/>
<dbReference type="PANTHER" id="PTHR46641">
    <property type="entry name" value="FMRFAMIDE RECEPTOR-RELATED"/>
    <property type="match status" value="1"/>
</dbReference>
<dbReference type="InterPro" id="IPR013087">
    <property type="entry name" value="Znf_C2H2_type"/>
</dbReference>
<feature type="domain" description="C2H2-type" evidence="3">
    <location>
        <begin position="116"/>
        <end position="143"/>
    </location>
</feature>
<feature type="compositionally biased region" description="Polar residues" evidence="1">
    <location>
        <begin position="17"/>
        <end position="27"/>
    </location>
</feature>
<evidence type="ECO:0000256" key="1">
    <source>
        <dbReference type="SAM" id="MobiDB-lite"/>
    </source>
</evidence>
<dbReference type="AlphaFoldDB" id="K1R909"/>
<keyword evidence="2" id="KW-0812">Transmembrane</keyword>
<dbReference type="Pfam" id="PF10324">
    <property type="entry name" value="7TM_GPCR_Srw"/>
    <property type="match status" value="1"/>
</dbReference>
<dbReference type="PROSITE" id="PS00028">
    <property type="entry name" value="ZINC_FINGER_C2H2_1"/>
    <property type="match status" value="2"/>
</dbReference>
<dbReference type="SMART" id="SM00355">
    <property type="entry name" value="ZnF_C2H2"/>
    <property type="match status" value="3"/>
</dbReference>
<evidence type="ECO:0000259" key="3">
    <source>
        <dbReference type="PROSITE" id="PS50157"/>
    </source>
</evidence>
<dbReference type="InterPro" id="IPR052954">
    <property type="entry name" value="GPCR-Ligand_Int"/>
</dbReference>
<dbReference type="Gene3D" id="3.30.160.60">
    <property type="entry name" value="Classic Zinc Finger"/>
    <property type="match status" value="1"/>
</dbReference>
<dbReference type="PROSITE" id="PS50157">
    <property type="entry name" value="ZINC_FINGER_C2H2_2"/>
    <property type="match status" value="2"/>
</dbReference>
<dbReference type="SUPFAM" id="SSF57667">
    <property type="entry name" value="beta-beta-alpha zinc fingers"/>
    <property type="match status" value="1"/>
</dbReference>
<protein>
    <recommendedName>
        <fullName evidence="3">C2H2-type domain-containing protein</fullName>
    </recommendedName>
</protein>
<sequence length="321" mass="36427">MDYGYSSHTDENRDQVTIENGSNSESGSFVDEKSLLEISCGETGAMANLFSEIDRQTEIAVQAIMAGDSKVEPASRSQIINCTVCDKTFSTTYGHKMHMERFHPETLTKKSKKKYPKCKTCGKQMASKYALSIHEIKHTKAKYFKCKQCGTQFGYKHVLNSHMEVCSRAKTSKRLVTIPRKSPSSNNQFPSSGCDKSHAKVYSNEQTRITFMLVTVSLLFVLCTLPGAIQSILSHCLEGYTMTGQHQYVFRCLSYVIYSLETFNSSVNFFIYMVMSKKFSKTYKEMFCCMKSLTHYRVPCNSKESIRSLQKSDTKILNSIK</sequence>
<feature type="region of interest" description="Disordered" evidence="1">
    <location>
        <begin position="1"/>
        <end position="28"/>
    </location>
</feature>
<feature type="transmembrane region" description="Helical" evidence="2">
    <location>
        <begin position="253"/>
        <end position="274"/>
    </location>
</feature>
<accession>K1R909</accession>
<dbReference type="InterPro" id="IPR019427">
    <property type="entry name" value="7TM_GPCR_serpentine_rcpt_Srw"/>
</dbReference>
<dbReference type="Gene3D" id="1.20.1070.10">
    <property type="entry name" value="Rhodopsin 7-helix transmembrane proteins"/>
    <property type="match status" value="1"/>
</dbReference>
<dbReference type="HOGENOM" id="CLU_866693_0_0_1"/>
<dbReference type="EMBL" id="JH817826">
    <property type="protein sequence ID" value="EKC40089.1"/>
    <property type="molecule type" value="Genomic_DNA"/>
</dbReference>
<reference evidence="4" key="1">
    <citation type="journal article" date="2012" name="Nature">
        <title>The oyster genome reveals stress adaptation and complexity of shell formation.</title>
        <authorList>
            <person name="Zhang G."/>
            <person name="Fang X."/>
            <person name="Guo X."/>
            <person name="Li L."/>
            <person name="Luo R."/>
            <person name="Xu F."/>
            <person name="Yang P."/>
            <person name="Zhang L."/>
            <person name="Wang X."/>
            <person name="Qi H."/>
            <person name="Xiong Z."/>
            <person name="Que H."/>
            <person name="Xie Y."/>
            <person name="Holland P.W."/>
            <person name="Paps J."/>
            <person name="Zhu Y."/>
            <person name="Wu F."/>
            <person name="Chen Y."/>
            <person name="Wang J."/>
            <person name="Peng C."/>
            <person name="Meng J."/>
            <person name="Yang L."/>
            <person name="Liu J."/>
            <person name="Wen B."/>
            <person name="Zhang N."/>
            <person name="Huang Z."/>
            <person name="Zhu Q."/>
            <person name="Feng Y."/>
            <person name="Mount A."/>
            <person name="Hedgecock D."/>
            <person name="Xu Z."/>
            <person name="Liu Y."/>
            <person name="Domazet-Loso T."/>
            <person name="Du Y."/>
            <person name="Sun X."/>
            <person name="Zhang S."/>
            <person name="Liu B."/>
            <person name="Cheng P."/>
            <person name="Jiang X."/>
            <person name="Li J."/>
            <person name="Fan D."/>
            <person name="Wang W."/>
            <person name="Fu W."/>
            <person name="Wang T."/>
            <person name="Wang B."/>
            <person name="Zhang J."/>
            <person name="Peng Z."/>
            <person name="Li Y."/>
            <person name="Li N."/>
            <person name="Wang J."/>
            <person name="Chen M."/>
            <person name="He Y."/>
            <person name="Tan F."/>
            <person name="Song X."/>
            <person name="Zheng Q."/>
            <person name="Huang R."/>
            <person name="Yang H."/>
            <person name="Du X."/>
            <person name="Chen L."/>
            <person name="Yang M."/>
            <person name="Gaffney P.M."/>
            <person name="Wang S."/>
            <person name="Luo L."/>
            <person name="She Z."/>
            <person name="Ming Y."/>
            <person name="Huang W."/>
            <person name="Zhang S."/>
            <person name="Huang B."/>
            <person name="Zhang Y."/>
            <person name="Qu T."/>
            <person name="Ni P."/>
            <person name="Miao G."/>
            <person name="Wang J."/>
            <person name="Wang Q."/>
            <person name="Steinberg C.E."/>
            <person name="Wang H."/>
            <person name="Li N."/>
            <person name="Qian L."/>
            <person name="Zhang G."/>
            <person name="Li Y."/>
            <person name="Yang H."/>
            <person name="Liu X."/>
            <person name="Wang J."/>
            <person name="Yin Y."/>
            <person name="Wang J."/>
        </authorList>
    </citation>
    <scope>NUCLEOTIDE SEQUENCE [LARGE SCALE GENOMIC DNA]</scope>
    <source>
        <strain evidence="4">05x7-T-G4-1.051#20</strain>
    </source>
</reference>
<keyword evidence="2" id="KW-1133">Transmembrane helix</keyword>
<evidence type="ECO:0000256" key="2">
    <source>
        <dbReference type="SAM" id="Phobius"/>
    </source>
</evidence>
<dbReference type="SUPFAM" id="SSF81321">
    <property type="entry name" value="Family A G protein-coupled receptor-like"/>
    <property type="match status" value="1"/>
</dbReference>
<organism evidence="4">
    <name type="scientific">Magallana gigas</name>
    <name type="common">Pacific oyster</name>
    <name type="synonym">Crassostrea gigas</name>
    <dbReference type="NCBI Taxonomy" id="29159"/>
    <lineage>
        <taxon>Eukaryota</taxon>
        <taxon>Metazoa</taxon>
        <taxon>Spiralia</taxon>
        <taxon>Lophotrochozoa</taxon>
        <taxon>Mollusca</taxon>
        <taxon>Bivalvia</taxon>
        <taxon>Autobranchia</taxon>
        <taxon>Pteriomorphia</taxon>
        <taxon>Ostreida</taxon>
        <taxon>Ostreoidea</taxon>
        <taxon>Ostreidae</taxon>
        <taxon>Magallana</taxon>
    </lineage>
</organism>
<gene>
    <name evidence="4" type="ORF">CGI_10026119</name>
</gene>
<dbReference type="PANTHER" id="PTHR46641:SF2">
    <property type="entry name" value="FMRFAMIDE RECEPTOR"/>
    <property type="match status" value="1"/>
</dbReference>
<name>K1R909_MAGGI</name>
<feature type="domain" description="C2H2-type" evidence="3">
    <location>
        <begin position="144"/>
        <end position="171"/>
    </location>
</feature>
<dbReference type="GO" id="GO:0008528">
    <property type="term" value="F:G protein-coupled peptide receptor activity"/>
    <property type="evidence" value="ECO:0007669"/>
    <property type="project" value="InterPro"/>
</dbReference>
<dbReference type="InterPro" id="IPR036236">
    <property type="entry name" value="Znf_C2H2_sf"/>
</dbReference>
<dbReference type="InParanoid" id="K1R909"/>